<keyword evidence="5" id="KW-0813">Transport</keyword>
<evidence type="ECO:0000256" key="5">
    <source>
        <dbReference type="ARBA" id="ARBA00022448"/>
    </source>
</evidence>
<evidence type="ECO:0000256" key="3">
    <source>
        <dbReference type="ARBA" id="ARBA00011557"/>
    </source>
</evidence>
<keyword evidence="10" id="KW-0614">Plasmid</keyword>
<reference evidence="10 12" key="2">
    <citation type="submission" date="2018-12" db="EMBL/GenBank/DDBJ databases">
        <authorList>
            <consortium name="Pathogen Informatics"/>
        </authorList>
    </citation>
    <scope>NUCLEOTIDE SEQUENCE [LARGE SCALE GENOMIC DNA]</scope>
    <source>
        <strain evidence="10 12">NCTC12735</strain>
        <plasmid evidence="12">19</plasmid>
    </source>
</reference>
<feature type="chain" id="PRO_5036299190" description="sn-glycerol-3-phosphate-binding periplasmic protein UgpB" evidence="8">
    <location>
        <begin position="19"/>
        <end position="428"/>
    </location>
</feature>
<dbReference type="STRING" id="45056.Lade_0803"/>
<accession>A0A0W0R4Y0</accession>
<feature type="signal peptide" evidence="8">
    <location>
        <begin position="1"/>
        <end position="18"/>
    </location>
</feature>
<name>A0A0W0R4Y0_9GAMM</name>
<dbReference type="InterPro" id="IPR050490">
    <property type="entry name" value="Bact_solute-bd_prot1"/>
</dbReference>
<dbReference type="Pfam" id="PF13416">
    <property type="entry name" value="SBP_bac_8"/>
    <property type="match status" value="1"/>
</dbReference>
<dbReference type="KEGG" id="ladl:NCTC12735_01292"/>
<dbReference type="SUPFAM" id="SSF53850">
    <property type="entry name" value="Periplasmic binding protein-like II"/>
    <property type="match status" value="1"/>
</dbReference>
<dbReference type="Proteomes" id="UP000054859">
    <property type="component" value="Unassembled WGS sequence"/>
</dbReference>
<organism evidence="9 11">
    <name type="scientific">Legionella adelaidensis</name>
    <dbReference type="NCBI Taxonomy" id="45056"/>
    <lineage>
        <taxon>Bacteria</taxon>
        <taxon>Pseudomonadati</taxon>
        <taxon>Pseudomonadota</taxon>
        <taxon>Gammaproteobacteria</taxon>
        <taxon>Legionellales</taxon>
        <taxon>Legionellaceae</taxon>
        <taxon>Legionella</taxon>
    </lineage>
</organism>
<dbReference type="EMBL" id="LNKA01000001">
    <property type="protein sequence ID" value="KTC66145.1"/>
    <property type="molecule type" value="Genomic_DNA"/>
</dbReference>
<dbReference type="AlphaFoldDB" id="A0A0W0R4Y0"/>
<evidence type="ECO:0000313" key="10">
    <source>
        <dbReference type="EMBL" id="VEH85657.1"/>
    </source>
</evidence>
<dbReference type="GO" id="GO:0055085">
    <property type="term" value="P:transmembrane transport"/>
    <property type="evidence" value="ECO:0007669"/>
    <property type="project" value="InterPro"/>
</dbReference>
<evidence type="ECO:0000256" key="6">
    <source>
        <dbReference type="ARBA" id="ARBA00022729"/>
    </source>
</evidence>
<comment type="subcellular location">
    <subcellularLocation>
        <location evidence="1">Periplasm</location>
    </subcellularLocation>
</comment>
<evidence type="ECO:0000256" key="1">
    <source>
        <dbReference type="ARBA" id="ARBA00004418"/>
    </source>
</evidence>
<evidence type="ECO:0000256" key="4">
    <source>
        <dbReference type="ARBA" id="ARBA00017470"/>
    </source>
</evidence>
<evidence type="ECO:0000256" key="7">
    <source>
        <dbReference type="ARBA" id="ARBA00022764"/>
    </source>
</evidence>
<dbReference type="Gene3D" id="3.40.190.10">
    <property type="entry name" value="Periplasmic binding protein-like II"/>
    <property type="match status" value="2"/>
</dbReference>
<dbReference type="GO" id="GO:0042597">
    <property type="term" value="C:periplasmic space"/>
    <property type="evidence" value="ECO:0007669"/>
    <property type="project" value="UniProtKB-SubCell"/>
</dbReference>
<gene>
    <name evidence="9" type="primary">ugpB</name>
    <name evidence="9" type="ORF">Lade_0803</name>
    <name evidence="10" type="ORF">NCTC12735_01292</name>
</gene>
<evidence type="ECO:0000313" key="12">
    <source>
        <dbReference type="Proteomes" id="UP000281170"/>
    </source>
</evidence>
<proteinExistence type="inferred from homology"/>
<dbReference type="PANTHER" id="PTHR43649:SF31">
    <property type="entry name" value="SN-GLYCEROL-3-PHOSPHATE-BINDING PERIPLASMIC PROTEIN UGPB"/>
    <property type="match status" value="1"/>
</dbReference>
<dbReference type="OrthoDB" id="4393730at2"/>
<dbReference type="CDD" id="cd14748">
    <property type="entry name" value="PBP2_UgpB"/>
    <property type="match status" value="1"/>
</dbReference>
<dbReference type="RefSeq" id="WP_058461849.1">
    <property type="nucleotide sequence ID" value="NZ_CAAAHS010000005.1"/>
</dbReference>
<reference evidence="9 11" key="1">
    <citation type="submission" date="2015-11" db="EMBL/GenBank/DDBJ databases">
        <title>Identification of large and diverse effector repertoires of 38 Legionella species.</title>
        <authorList>
            <person name="Burstein D."/>
            <person name="Amaro F."/>
            <person name="Zusman T."/>
            <person name="Lifshitz Z."/>
            <person name="Cohen O."/>
            <person name="Gilbert J.A."/>
            <person name="Pupko T."/>
            <person name="Shuman H.A."/>
            <person name="Segal G."/>
        </authorList>
    </citation>
    <scope>NUCLEOTIDE SEQUENCE [LARGE SCALE GENOMIC DNA]</scope>
    <source>
        <strain evidence="9 11">1762-AUS-E</strain>
    </source>
</reference>
<geneLocation type="plasmid" evidence="10 12">
    <name>19</name>
</geneLocation>
<evidence type="ECO:0000313" key="11">
    <source>
        <dbReference type="Proteomes" id="UP000054859"/>
    </source>
</evidence>
<evidence type="ECO:0000256" key="8">
    <source>
        <dbReference type="SAM" id="SignalP"/>
    </source>
</evidence>
<dbReference type="PROSITE" id="PS01037">
    <property type="entry name" value="SBP_BACTERIAL_1"/>
    <property type="match status" value="1"/>
</dbReference>
<protein>
    <recommendedName>
        <fullName evidence="4">sn-glycerol-3-phosphate-binding periplasmic protein UgpB</fullName>
    </recommendedName>
</protein>
<evidence type="ECO:0000256" key="2">
    <source>
        <dbReference type="ARBA" id="ARBA00008520"/>
    </source>
</evidence>
<evidence type="ECO:0000313" key="9">
    <source>
        <dbReference type="EMBL" id="KTC66145.1"/>
    </source>
</evidence>
<comment type="similarity">
    <text evidence="2">Belongs to the bacterial solute-binding protein 1 family.</text>
</comment>
<keyword evidence="6 8" id="KW-0732">Signal</keyword>
<dbReference type="InterPro" id="IPR006061">
    <property type="entry name" value="SBP_1_CS"/>
</dbReference>
<dbReference type="Proteomes" id="UP000281170">
    <property type="component" value="Plasmid 19"/>
</dbReference>
<keyword evidence="7" id="KW-0574">Periplasm</keyword>
<dbReference type="PANTHER" id="PTHR43649">
    <property type="entry name" value="ARABINOSE-BINDING PROTEIN-RELATED"/>
    <property type="match status" value="1"/>
</dbReference>
<dbReference type="EMBL" id="LR134428">
    <property type="protein sequence ID" value="VEH85657.1"/>
    <property type="molecule type" value="Genomic_DNA"/>
</dbReference>
<keyword evidence="11" id="KW-1185">Reference proteome</keyword>
<dbReference type="InterPro" id="IPR006059">
    <property type="entry name" value="SBP"/>
</dbReference>
<sequence length="428" mass="48385">MKRFLLLIIIFFSYSKNAYVQETVSTTEKTEIIFWHSMAGQLGQEMQTLVNSFNASQPKYKIKPFYKGEYLESLTSYAAAFRARKAPDIIQIFEVGTPTMLAPKGIIKPVEDLMKEHNLPLSLNDFFPVVRAFYSDNGKLMAMPLNISIPVVFYNKEALKKVGYNEKTFPKTWQELETLAAKLREAGYPCAYTSAYPAWVLMESFSAIHGMPMLDKESHEAIYNNAMMVRHFQRLKQWQKLHYFEYSGRTDEATSLFTSGRCPLFSQSSGAYNSLTEMVPFNIGMAPLPLDLESSKERYANVIGGAALWVTNGLSAKKYQGIAQFIAFLAKPDTQIKWHQQTGYIPLGIKNSYQACLTHSKPSLLLAQNELNYPKDASLGIQNQIRVINSEALEAIFADIKGVSQALNGAVLRSNYALQRFRENNAIN</sequence>
<comment type="subunit">
    <text evidence="3">The complex is composed of two ATP-binding proteins (UgpC), two transmembrane proteins (UgpA and UgpE) and a solute-binding protein (UgpB).</text>
</comment>
<dbReference type="PATRIC" id="fig|45056.6.peg.832"/>